<evidence type="ECO:0000256" key="3">
    <source>
        <dbReference type="ARBA" id="ARBA00023015"/>
    </source>
</evidence>
<keyword evidence="1" id="KW-0479">Metal-binding</keyword>
<accession>A0A6A5XLH0</accession>
<evidence type="ECO:0000256" key="4">
    <source>
        <dbReference type="ARBA" id="ARBA00023125"/>
    </source>
</evidence>
<evidence type="ECO:0000313" key="10">
    <source>
        <dbReference type="EMBL" id="KAF2013590.1"/>
    </source>
</evidence>
<dbReference type="Gene3D" id="4.10.240.10">
    <property type="entry name" value="Zn(2)-C6 fungal-type DNA-binding domain"/>
    <property type="match status" value="1"/>
</dbReference>
<feature type="domain" description="Zn(2)-C6 fungal-type" evidence="9">
    <location>
        <begin position="31"/>
        <end position="63"/>
    </location>
</feature>
<keyword evidence="2" id="KW-0862">Zinc</keyword>
<dbReference type="CDD" id="cd12148">
    <property type="entry name" value="fungal_TF_MHR"/>
    <property type="match status" value="1"/>
</dbReference>
<feature type="region of interest" description="Disordered" evidence="8">
    <location>
        <begin position="1"/>
        <end position="23"/>
    </location>
</feature>
<dbReference type="GO" id="GO:0006351">
    <property type="term" value="P:DNA-templated transcription"/>
    <property type="evidence" value="ECO:0007669"/>
    <property type="project" value="InterPro"/>
</dbReference>
<evidence type="ECO:0000256" key="5">
    <source>
        <dbReference type="ARBA" id="ARBA00023163"/>
    </source>
</evidence>
<protein>
    <recommendedName>
        <fullName evidence="9">Zn(2)-C6 fungal-type domain-containing protein</fullName>
    </recommendedName>
</protein>
<dbReference type="CDD" id="cd00067">
    <property type="entry name" value="GAL4"/>
    <property type="match status" value="1"/>
</dbReference>
<keyword evidence="5" id="KW-0804">Transcription</keyword>
<keyword evidence="4" id="KW-0238">DNA-binding</keyword>
<dbReference type="InterPro" id="IPR036864">
    <property type="entry name" value="Zn2-C6_fun-type_DNA-bd_sf"/>
</dbReference>
<dbReference type="SUPFAM" id="SSF57701">
    <property type="entry name" value="Zn2/Cys6 DNA-binding domain"/>
    <property type="match status" value="1"/>
</dbReference>
<dbReference type="GO" id="GO:0001228">
    <property type="term" value="F:DNA-binding transcription activator activity, RNA polymerase II-specific"/>
    <property type="evidence" value="ECO:0007669"/>
    <property type="project" value="TreeGrafter"/>
</dbReference>
<gene>
    <name evidence="10" type="ORF">BU24DRAFT_349650</name>
</gene>
<feature type="compositionally biased region" description="Basic and acidic residues" evidence="8">
    <location>
        <begin position="1"/>
        <end position="22"/>
    </location>
</feature>
<reference evidence="10" key="1">
    <citation type="journal article" date="2020" name="Stud. Mycol.">
        <title>101 Dothideomycetes genomes: a test case for predicting lifestyles and emergence of pathogens.</title>
        <authorList>
            <person name="Haridas S."/>
            <person name="Albert R."/>
            <person name="Binder M."/>
            <person name="Bloem J."/>
            <person name="Labutti K."/>
            <person name="Salamov A."/>
            <person name="Andreopoulos B."/>
            <person name="Baker S."/>
            <person name="Barry K."/>
            <person name="Bills G."/>
            <person name="Bluhm B."/>
            <person name="Cannon C."/>
            <person name="Castanera R."/>
            <person name="Culley D."/>
            <person name="Daum C."/>
            <person name="Ezra D."/>
            <person name="Gonzalez J."/>
            <person name="Henrissat B."/>
            <person name="Kuo A."/>
            <person name="Liang C."/>
            <person name="Lipzen A."/>
            <person name="Lutzoni F."/>
            <person name="Magnuson J."/>
            <person name="Mondo S."/>
            <person name="Nolan M."/>
            <person name="Ohm R."/>
            <person name="Pangilinan J."/>
            <person name="Park H.-J."/>
            <person name="Ramirez L."/>
            <person name="Alfaro M."/>
            <person name="Sun H."/>
            <person name="Tritt A."/>
            <person name="Yoshinaga Y."/>
            <person name="Zwiers L.-H."/>
            <person name="Turgeon B."/>
            <person name="Goodwin S."/>
            <person name="Spatafora J."/>
            <person name="Crous P."/>
            <person name="Grigoriev I."/>
        </authorList>
    </citation>
    <scope>NUCLEOTIDE SEQUENCE</scope>
    <source>
        <strain evidence="10">CBS 175.79</strain>
    </source>
</reference>
<organism evidence="10 11">
    <name type="scientific">Aaosphaeria arxii CBS 175.79</name>
    <dbReference type="NCBI Taxonomy" id="1450172"/>
    <lineage>
        <taxon>Eukaryota</taxon>
        <taxon>Fungi</taxon>
        <taxon>Dikarya</taxon>
        <taxon>Ascomycota</taxon>
        <taxon>Pezizomycotina</taxon>
        <taxon>Dothideomycetes</taxon>
        <taxon>Pleosporomycetidae</taxon>
        <taxon>Pleosporales</taxon>
        <taxon>Pleosporales incertae sedis</taxon>
        <taxon>Aaosphaeria</taxon>
    </lineage>
</organism>
<dbReference type="RefSeq" id="XP_033381929.1">
    <property type="nucleotide sequence ID" value="XM_033523613.1"/>
</dbReference>
<dbReference type="GO" id="GO:0005634">
    <property type="term" value="C:nucleus"/>
    <property type="evidence" value="ECO:0007669"/>
    <property type="project" value="TreeGrafter"/>
</dbReference>
<evidence type="ECO:0000256" key="8">
    <source>
        <dbReference type="SAM" id="MobiDB-lite"/>
    </source>
</evidence>
<keyword evidence="3" id="KW-0805">Transcription regulation</keyword>
<evidence type="ECO:0000256" key="6">
    <source>
        <dbReference type="ARBA" id="ARBA00023242"/>
    </source>
</evidence>
<evidence type="ECO:0000256" key="7">
    <source>
        <dbReference type="SAM" id="Coils"/>
    </source>
</evidence>
<dbReference type="AlphaFoldDB" id="A0A6A5XLH0"/>
<evidence type="ECO:0000256" key="2">
    <source>
        <dbReference type="ARBA" id="ARBA00022833"/>
    </source>
</evidence>
<dbReference type="GO" id="GO:0008270">
    <property type="term" value="F:zinc ion binding"/>
    <property type="evidence" value="ECO:0007669"/>
    <property type="project" value="InterPro"/>
</dbReference>
<keyword evidence="11" id="KW-1185">Reference proteome</keyword>
<dbReference type="PROSITE" id="PS00463">
    <property type="entry name" value="ZN2_CY6_FUNGAL_1"/>
    <property type="match status" value="1"/>
</dbReference>
<evidence type="ECO:0000256" key="1">
    <source>
        <dbReference type="ARBA" id="ARBA00022723"/>
    </source>
</evidence>
<evidence type="ECO:0000313" key="11">
    <source>
        <dbReference type="Proteomes" id="UP000799778"/>
    </source>
</evidence>
<dbReference type="PANTHER" id="PTHR31944">
    <property type="entry name" value="HEME-RESPONSIVE ZINC FINGER TRANSCRIPTION FACTOR HAP1"/>
    <property type="match status" value="1"/>
</dbReference>
<dbReference type="GO" id="GO:0000978">
    <property type="term" value="F:RNA polymerase II cis-regulatory region sequence-specific DNA binding"/>
    <property type="evidence" value="ECO:0007669"/>
    <property type="project" value="TreeGrafter"/>
</dbReference>
<dbReference type="InterPro" id="IPR007219">
    <property type="entry name" value="XnlR_reg_dom"/>
</dbReference>
<dbReference type="EMBL" id="ML978071">
    <property type="protein sequence ID" value="KAF2013590.1"/>
    <property type="molecule type" value="Genomic_DNA"/>
</dbReference>
<dbReference type="Pfam" id="PF04082">
    <property type="entry name" value="Fungal_trans"/>
    <property type="match status" value="1"/>
</dbReference>
<proteinExistence type="predicted"/>
<dbReference type="PROSITE" id="PS50048">
    <property type="entry name" value="ZN2_CY6_FUNGAL_2"/>
    <property type="match status" value="1"/>
</dbReference>
<name>A0A6A5XLH0_9PLEO</name>
<dbReference type="GeneID" id="54281010"/>
<dbReference type="InterPro" id="IPR001138">
    <property type="entry name" value="Zn2Cys6_DnaBD"/>
</dbReference>
<dbReference type="PANTHER" id="PTHR31944:SF130">
    <property type="entry name" value="ZN(II)2CYS6 TRANSCRIPTION FACTO (EUROFUNG)"/>
    <property type="match status" value="1"/>
</dbReference>
<dbReference type="Pfam" id="PF00172">
    <property type="entry name" value="Zn_clus"/>
    <property type="match status" value="1"/>
</dbReference>
<dbReference type="OrthoDB" id="4236860at2759"/>
<feature type="coiled-coil region" evidence="7">
    <location>
        <begin position="102"/>
        <end position="129"/>
    </location>
</feature>
<dbReference type="InterPro" id="IPR051430">
    <property type="entry name" value="Fungal_TF_Env_Response"/>
</dbReference>
<sequence>MSTRSAESRDNSPDADDSPEKRGSKKRKVLSCYACRNRKMKCDRVYPICGRCQKTGRADQCTYDPRLLEDLTGSGPGVGHNSIAVEPSSRVFNDSTPVADTSDNLAWKVRVQERRLEQLEARIARATDTHSLPLHHDAVARSSEEPISKETMLFRGKGFKTSFYGSSSCYSLIIQFQELQIFTREALMTDTSVKRIRTDFKAFRSRRKAQIKEQGLTVLGTDDEIFAALPARAEVDAAVTLYFQEFEDAYRILHEPTFRKDYSEFWNAPKEVATSFACILLFIVAITRCVVVGRDPAFVGDSSAEREDAKNLIDAGDAWLRQQSHKRLTITFFQLQCFSVLAKKVNCIKVKQDWTATGAAMRLAIAAGMHRNPSLLGPGRCSVFHQEMRKRLWATIMELELQSAIDSGLPSTLCGFYFDTPAPTNLPDEAFSSDTEQLPAERPTANFTKASYLNISRASLQLRIHIAKLVNDPGTSLLYSDVLHYDEKISSLLASLPRWEDPASTTASVLLDVQLRQFLLILHHPYALRAAKNPRYSYSFTAVVRAASAIISHYDDLISENMIAMTHYRNDMVRIAITLAQTVYHSSSFADSKDNESAIQFLTAVRKAAFTGEEDPHRGSRFLNPTGVRVKIPQLTQKDLMTRMLCTTAIELLERARSCFEQRVMRLGTGYMEYWLISAAIGIMPSDAPSQTPSSDGADRAVDDIRERGRKAIERITSLCFRVLALQKDPANEFSASLRTAITSDGQANSQTGTSTIRFPSGSVETPLPTGADAALQPFIPGTGGLLRALDEGAKFGFNDQGTWNQPQDVQMNNASDWNFPDFWAFDMGGDV</sequence>
<dbReference type="SMART" id="SM00066">
    <property type="entry name" value="GAL4"/>
    <property type="match status" value="1"/>
</dbReference>
<dbReference type="Proteomes" id="UP000799778">
    <property type="component" value="Unassembled WGS sequence"/>
</dbReference>
<keyword evidence="7" id="KW-0175">Coiled coil</keyword>
<keyword evidence="6" id="KW-0539">Nucleus</keyword>
<dbReference type="SMART" id="SM00906">
    <property type="entry name" value="Fungal_trans"/>
    <property type="match status" value="1"/>
</dbReference>
<evidence type="ECO:0000259" key="9">
    <source>
        <dbReference type="PROSITE" id="PS50048"/>
    </source>
</evidence>